<protein>
    <submittedName>
        <fullName evidence="2">Uncharacterized protein</fullName>
    </submittedName>
</protein>
<feature type="compositionally biased region" description="Polar residues" evidence="1">
    <location>
        <begin position="20"/>
        <end position="30"/>
    </location>
</feature>
<reference evidence="2 3" key="1">
    <citation type="submission" date="2019-03" db="EMBL/GenBank/DDBJ databases">
        <title>Draft genome sequence of Xylaria hypoxylon DSM 108379, a ubiquitous saprotrophic-parasitic fungi on hardwood.</title>
        <authorList>
            <person name="Buettner E."/>
            <person name="Leonhardt S."/>
            <person name="Gebauer A.M."/>
            <person name="Liers C."/>
            <person name="Hofrichter M."/>
            <person name="Kellner H."/>
        </authorList>
    </citation>
    <scope>NUCLEOTIDE SEQUENCE [LARGE SCALE GENOMIC DNA]</scope>
    <source>
        <strain evidence="2 3">DSM 108379</strain>
    </source>
</reference>
<dbReference type="AlphaFoldDB" id="A0A4Z0YPF6"/>
<keyword evidence="3" id="KW-1185">Reference proteome</keyword>
<feature type="compositionally biased region" description="Basic and acidic residues" evidence="1">
    <location>
        <begin position="121"/>
        <end position="138"/>
    </location>
</feature>
<accession>A0A4Z0YPF6</accession>
<evidence type="ECO:0000313" key="3">
    <source>
        <dbReference type="Proteomes" id="UP000297716"/>
    </source>
</evidence>
<dbReference type="OrthoDB" id="5327145at2759"/>
<gene>
    <name evidence="2" type="ORF">E0Z10_g2570</name>
</gene>
<feature type="region of interest" description="Disordered" evidence="1">
    <location>
        <begin position="1"/>
        <end position="70"/>
    </location>
</feature>
<comment type="caution">
    <text evidence="2">The sequence shown here is derived from an EMBL/GenBank/DDBJ whole genome shotgun (WGS) entry which is preliminary data.</text>
</comment>
<feature type="region of interest" description="Disordered" evidence="1">
    <location>
        <begin position="332"/>
        <end position="373"/>
    </location>
</feature>
<feature type="compositionally biased region" description="Acidic residues" evidence="1">
    <location>
        <begin position="139"/>
        <end position="148"/>
    </location>
</feature>
<evidence type="ECO:0000313" key="2">
    <source>
        <dbReference type="EMBL" id="TGJ86199.1"/>
    </source>
</evidence>
<dbReference type="EMBL" id="SKBN01000032">
    <property type="protein sequence ID" value="TGJ86199.1"/>
    <property type="molecule type" value="Genomic_DNA"/>
</dbReference>
<evidence type="ECO:0000256" key="1">
    <source>
        <dbReference type="SAM" id="MobiDB-lite"/>
    </source>
</evidence>
<proteinExistence type="predicted"/>
<sequence length="443" mass="49361">MFAARDQENLAFSHQHGATIKQQQGQTSRQLAPKTPGAKYSKTPMKVPLNDENGANAMTSKTLKGGDKSNFMTPMTHRARAVLGNKTTNAKAKGLQTVNVKSTVRDIEKSQAKLQNTVRPKQKEPQAETHKLQVHAEETDPLSEEEVEYCPPRPKDLPFDSTIFPDDALSFDALNTRRDVKGYHRHYFNPIEESGASNRNRRLSDETRKAVVRGERKFFGNMDDLEWGVKASDLTAFRKPLSTVRSRNAADILSMDNTTMSIHRKVAKTSKVGMPVHKKSSLFVMPALRTSRPGSSQLSSIPKKSATELDATSRTTIGYNKGRATASLLNKTNPSSHVRKHSSSSISTLTHRGRIPRSNTMLSHDSDKTITPGSYAHSQASAVAVADADEDHVWRERVPFLSIFNPDQCHGDDEEDDSQVIKNKAQAFPYHESEDEFELELPR</sequence>
<organism evidence="2 3">
    <name type="scientific">Xylaria hypoxylon</name>
    <dbReference type="NCBI Taxonomy" id="37992"/>
    <lineage>
        <taxon>Eukaryota</taxon>
        <taxon>Fungi</taxon>
        <taxon>Dikarya</taxon>
        <taxon>Ascomycota</taxon>
        <taxon>Pezizomycotina</taxon>
        <taxon>Sordariomycetes</taxon>
        <taxon>Xylariomycetidae</taxon>
        <taxon>Xylariales</taxon>
        <taxon>Xylariaceae</taxon>
        <taxon>Xylaria</taxon>
    </lineage>
</organism>
<dbReference type="Proteomes" id="UP000297716">
    <property type="component" value="Unassembled WGS sequence"/>
</dbReference>
<name>A0A4Z0YPF6_9PEZI</name>
<feature type="region of interest" description="Disordered" evidence="1">
    <location>
        <begin position="114"/>
        <end position="153"/>
    </location>
</feature>